<dbReference type="EMBL" id="CP144754">
    <property type="protein sequence ID" value="WVZ99454.1"/>
    <property type="molecule type" value="Genomic_DNA"/>
</dbReference>
<keyword evidence="3" id="KW-1185">Reference proteome</keyword>
<dbReference type="AlphaFoldDB" id="A0AAQ3UXI9"/>
<evidence type="ECO:0000313" key="3">
    <source>
        <dbReference type="Proteomes" id="UP001341281"/>
    </source>
</evidence>
<feature type="region of interest" description="Disordered" evidence="1">
    <location>
        <begin position="22"/>
        <end position="42"/>
    </location>
</feature>
<organism evidence="2 3">
    <name type="scientific">Paspalum notatum var. saurae</name>
    <dbReference type="NCBI Taxonomy" id="547442"/>
    <lineage>
        <taxon>Eukaryota</taxon>
        <taxon>Viridiplantae</taxon>
        <taxon>Streptophyta</taxon>
        <taxon>Embryophyta</taxon>
        <taxon>Tracheophyta</taxon>
        <taxon>Spermatophyta</taxon>
        <taxon>Magnoliopsida</taxon>
        <taxon>Liliopsida</taxon>
        <taxon>Poales</taxon>
        <taxon>Poaceae</taxon>
        <taxon>PACMAD clade</taxon>
        <taxon>Panicoideae</taxon>
        <taxon>Andropogonodae</taxon>
        <taxon>Paspaleae</taxon>
        <taxon>Paspalinae</taxon>
        <taxon>Paspalum</taxon>
    </lineage>
</organism>
<name>A0AAQ3UXI9_PASNO</name>
<evidence type="ECO:0000256" key="1">
    <source>
        <dbReference type="SAM" id="MobiDB-lite"/>
    </source>
</evidence>
<sequence length="64" mass="7105">MLRPLNIQPRSAFLDLKRTGRGIDRERRFSPTTSPQSKQPPSAITIVAAGLLDRSCFLLIVPSN</sequence>
<proteinExistence type="predicted"/>
<gene>
    <name evidence="2" type="ORF">U9M48_044748</name>
</gene>
<accession>A0AAQ3UXI9</accession>
<feature type="compositionally biased region" description="Low complexity" evidence="1">
    <location>
        <begin position="30"/>
        <end position="42"/>
    </location>
</feature>
<protein>
    <submittedName>
        <fullName evidence="2">Uncharacterized protein</fullName>
    </submittedName>
</protein>
<reference evidence="2 3" key="1">
    <citation type="submission" date="2024-02" db="EMBL/GenBank/DDBJ databases">
        <title>High-quality chromosome-scale genome assembly of Pensacola bahiagrass (Paspalum notatum Flugge var. saurae).</title>
        <authorList>
            <person name="Vega J.M."/>
            <person name="Podio M."/>
            <person name="Orjuela J."/>
            <person name="Siena L.A."/>
            <person name="Pessino S.C."/>
            <person name="Combes M.C."/>
            <person name="Mariac C."/>
            <person name="Albertini E."/>
            <person name="Pupilli F."/>
            <person name="Ortiz J.P.A."/>
            <person name="Leblanc O."/>
        </authorList>
    </citation>
    <scope>NUCLEOTIDE SEQUENCE [LARGE SCALE GENOMIC DNA]</scope>
    <source>
        <strain evidence="2">R1</strain>
        <tissue evidence="2">Leaf</tissue>
    </source>
</reference>
<dbReference type="Proteomes" id="UP001341281">
    <property type="component" value="Chromosome 10"/>
</dbReference>
<evidence type="ECO:0000313" key="2">
    <source>
        <dbReference type="EMBL" id="WVZ99454.1"/>
    </source>
</evidence>